<evidence type="ECO:0000313" key="1">
    <source>
        <dbReference type="EMBL" id="QNO11461.1"/>
    </source>
</evidence>
<reference evidence="1 2" key="1">
    <citation type="submission" date="2020-07" db="EMBL/GenBank/DDBJ databases">
        <authorList>
            <person name="Shneider M.M."/>
            <person name="Timoshina O.V."/>
            <person name="Evseev P.V."/>
            <person name="Shelenkov A.A."/>
            <person name="Mikhailova Y.V."/>
            <person name="Yanushevich Y."/>
            <person name="Shagin D.A."/>
            <person name="Miroshnikov K.A."/>
        </authorList>
    </citation>
    <scope>NUCLEOTIDE SEQUENCE [LARGE SCALE GENOMIC DNA]</scope>
</reference>
<dbReference type="InterPro" id="IPR058003">
    <property type="entry name" value="Phage_gp12"/>
</dbReference>
<name>A0A7G9VYP6_BPACA</name>
<protein>
    <submittedName>
        <fullName evidence="1">Tail tubular protein B</fullName>
    </submittedName>
</protein>
<sequence>MIYEGTYRSLIQGVSQQTPQERLDGQLGAQVNMLSDPVNGLRRRTGTKLHGKLNVPSGTKFELVQLGGEYYIQCVTPEGRLVITRFSDMKVLHDSQYPYLVHTNKGTIRSTISRNQSFILNTEKVPKKVLEPVVPVVPLNSDDIGWVYLQSGGVLDSAGLNVTITRAGMTTQMVYVRAPNSQWKTYDSLAIDIYNALVANATISANFNITRLGSVIALNNKVNGAGTVGVSYTKVLYKGDPSTNTIVGSVSGTTHTVSTRKDLPPNLPSTFNKYAPYVSTTRYLYDATRNIWTLFKAVGANLDPKGHGWVRILSGAFSKQYTVSITQGSAATLTYSVTTHVSTAAEATPEYVATTLASKMNADTNFTTRFSVYRDGTSLAIIANSTTDQLVVEVSGGDLYLQSSGASTIRNKDSLPPTLPELLDGYIQAVGVSNNLAYYQYNHTKRAWTECGAFEDRYTIQNTPMYWYFDYDQGGLVVDSLDIQGRNAGDDNNNPEPAFLGFGITGIGAYQSRLILLSGAYVCMSRSADPTVFMRTTVEEVLDDDPIEISATSLSNAQFEYAIPFNKDLVLFSNTQQAVVPANSTVMTPKNAVIYPSTQTEVSMAAKPIVAARSLYYVYQRGLDYYQVGEVIPNQYTDSQYNPQNLTDHLPLYATGVCTGMAGSSTNNMVVFTSDTNEVLVNQFVWQGGTRNIMGFHKWVLPRKVLDAAFLQEYNIFFVEDTDGGTLVLTTNTQLNQLGTKPVPFLDIYQYVDTSSTDGGNVLQYIPEGDLVGVIYDEINSRHAEVTIEVLPDGTVQSEHQGVIAVGLRYTSLFTLTPPYLKDDNGRVLAGVKSTVQSFPLTFKSTGEFKYSVHDFTGAVSTVRTSAATWSEVNLGYTWINSVSTTVIPCRARLDSLTCTIQTDKTTDLNLTSAGYVLRTSRKHQTPKGK</sequence>
<organismHost>
    <name type="scientific">Acinetobacter baumannii</name>
    <dbReference type="NCBI Taxonomy" id="470"/>
</organismHost>
<gene>
    <name evidence="1" type="ORF">Aristophanes_00037</name>
</gene>
<accession>A0A7G9VYP6</accession>
<proteinExistence type="predicted"/>
<organism evidence="1 2">
    <name type="scientific">Acinetobacter phage Aristophanes</name>
    <dbReference type="NCBI Taxonomy" id="2759203"/>
    <lineage>
        <taxon>Viruses</taxon>
        <taxon>Duplodnaviria</taxon>
        <taxon>Heunggongvirae</taxon>
        <taxon>Uroviricota</taxon>
        <taxon>Caudoviricetes</taxon>
        <taxon>Autographivirales</taxon>
        <taxon>Autoscriptoviridae</taxon>
        <taxon>Beijerinckvirinae</taxon>
        <taxon>Aristophanesvirus</taxon>
        <taxon>Aristophanesvirus aristophanes</taxon>
    </lineage>
</organism>
<evidence type="ECO:0000313" key="2">
    <source>
        <dbReference type="Proteomes" id="UP000516232"/>
    </source>
</evidence>
<dbReference type="EMBL" id="MT783706">
    <property type="protein sequence ID" value="QNO11461.1"/>
    <property type="molecule type" value="Genomic_DNA"/>
</dbReference>
<dbReference type="Pfam" id="PF25675">
    <property type="entry name" value="Phage_nozzle"/>
    <property type="match status" value="2"/>
</dbReference>
<dbReference type="Proteomes" id="UP000516232">
    <property type="component" value="Segment"/>
</dbReference>
<keyword evidence="2" id="KW-1185">Reference proteome</keyword>